<feature type="transmembrane region" description="Helical" evidence="1">
    <location>
        <begin position="163"/>
        <end position="185"/>
    </location>
</feature>
<dbReference type="Proteomes" id="UP000886597">
    <property type="component" value="Unassembled WGS sequence"/>
</dbReference>
<reference evidence="3" key="2">
    <citation type="journal article" date="2020" name="Int. Dairy J.">
        <title>Lactic acid bacterial diversity in Brie cheese focusing on salt concentration and pH of isolation medium and characterisation of halophilic and alkaliphilic lactic acid bacterial isolates.</title>
        <authorList>
            <person name="Unno R."/>
            <person name="Matsutani M."/>
            <person name="Suzuki T."/>
            <person name="Kodama K."/>
            <person name="Matsushita H."/>
            <person name="Yamasato K."/>
            <person name="Koizumi Y."/>
            <person name="Ishikawa M."/>
        </authorList>
    </citation>
    <scope>NUCLEOTIDE SEQUENCE</scope>
    <source>
        <strain evidence="3">7C1</strain>
        <strain evidence="2">8C4</strain>
    </source>
</reference>
<dbReference type="AlphaFoldDB" id="A0AAN4UAY0"/>
<feature type="transmembrane region" description="Helical" evidence="1">
    <location>
        <begin position="226"/>
        <end position="253"/>
    </location>
</feature>
<keyword evidence="1" id="KW-0812">Transmembrane</keyword>
<feature type="transmembrane region" description="Helical" evidence="1">
    <location>
        <begin position="72"/>
        <end position="91"/>
    </location>
</feature>
<protein>
    <submittedName>
        <fullName evidence="3">Uncharacterized protein</fullName>
    </submittedName>
</protein>
<organism evidence="3 4">
    <name type="scientific">Tetragenococcus koreensis</name>
    <dbReference type="NCBI Taxonomy" id="290335"/>
    <lineage>
        <taxon>Bacteria</taxon>
        <taxon>Bacillati</taxon>
        <taxon>Bacillota</taxon>
        <taxon>Bacilli</taxon>
        <taxon>Lactobacillales</taxon>
        <taxon>Enterococcaceae</taxon>
        <taxon>Tetragenococcus</taxon>
    </lineage>
</organism>
<dbReference type="EMBL" id="BKBQ01000003">
    <property type="protein sequence ID" value="GEQ53411.1"/>
    <property type="molecule type" value="Genomic_DNA"/>
</dbReference>
<sequence length="329" mass="35977">MLFTFISFGFYAAFSLGIIRSISAEIQAEMPNVIKIGLLLLGILVLLYIVKELKKIKTHHSNHKPAIRKKELLTVVAVIGGAYLTFAFNHIVGMGDVLAASLIGLIAAWTIKNYALPIYCGTFIGMVCDQIYSNPFAIGFASIITGVLYVISSHIFAGWGGKAGFLAFIGTYTTSLFINQSFHFVEPLSFRMYIYVFLTVILAGVSTFTIHTMINRVDVVSASALIGLLVAFFSSDSSHVIVFAAFCGTFTGMTSKELFTNKSDIIIASFLTAFLFVFSFSLFEGVGGKLGSLAFIASISTGGLKHLFSFLKRHPLLVRTNEYFKAKFD</sequence>
<dbReference type="RefSeq" id="WP_124006340.1">
    <property type="nucleotide sequence ID" value="NZ_BJYN01000030.1"/>
</dbReference>
<name>A0AAN4UAY0_9ENTE</name>
<dbReference type="GeneID" id="69985832"/>
<comment type="caution">
    <text evidence="3">The sequence shown here is derived from an EMBL/GenBank/DDBJ whole genome shotgun (WGS) entry which is preliminary data.</text>
</comment>
<keyword evidence="1" id="KW-0472">Membrane</keyword>
<keyword evidence="1" id="KW-1133">Transmembrane helix</keyword>
<feature type="transmembrane region" description="Helical" evidence="1">
    <location>
        <begin position="192"/>
        <end position="214"/>
    </location>
</feature>
<dbReference type="Proteomes" id="UP000886607">
    <property type="component" value="Unassembled WGS sequence"/>
</dbReference>
<evidence type="ECO:0000256" key="1">
    <source>
        <dbReference type="SAM" id="Phobius"/>
    </source>
</evidence>
<feature type="transmembrane region" description="Helical" evidence="1">
    <location>
        <begin position="136"/>
        <end position="157"/>
    </location>
</feature>
<keyword evidence="5" id="KW-1185">Reference proteome</keyword>
<gene>
    <name evidence="2" type="ORF">TK11N_03140</name>
    <name evidence="3" type="ORF">TK2N_02550</name>
</gene>
<dbReference type="KEGG" id="tkr:C7K43_07725"/>
<reference evidence="3" key="1">
    <citation type="submission" date="2019-08" db="EMBL/GenBank/DDBJ databases">
        <authorList>
            <person name="Ishikawa M."/>
            <person name="Suzuki T."/>
            <person name="Matsutani M."/>
        </authorList>
    </citation>
    <scope>NUCLEOTIDE SEQUENCE</scope>
    <source>
        <strain evidence="3">7C1</strain>
        <strain evidence="2">8C4</strain>
    </source>
</reference>
<proteinExistence type="predicted"/>
<evidence type="ECO:0000313" key="3">
    <source>
        <dbReference type="EMBL" id="GEQ53411.1"/>
    </source>
</evidence>
<feature type="transmembrane region" description="Helical" evidence="1">
    <location>
        <begin position="34"/>
        <end position="51"/>
    </location>
</feature>
<dbReference type="EMBL" id="BKBO01000003">
    <property type="protein sequence ID" value="GEQ48462.1"/>
    <property type="molecule type" value="Genomic_DNA"/>
</dbReference>
<evidence type="ECO:0000313" key="4">
    <source>
        <dbReference type="Proteomes" id="UP000886597"/>
    </source>
</evidence>
<evidence type="ECO:0000313" key="5">
    <source>
        <dbReference type="Proteomes" id="UP000886607"/>
    </source>
</evidence>
<feature type="transmembrane region" description="Helical" evidence="1">
    <location>
        <begin position="265"/>
        <end position="283"/>
    </location>
</feature>
<evidence type="ECO:0000313" key="2">
    <source>
        <dbReference type="EMBL" id="GEQ48462.1"/>
    </source>
</evidence>
<accession>A0AAN4UAY0</accession>
<feature type="transmembrane region" description="Helical" evidence="1">
    <location>
        <begin position="97"/>
        <end position="115"/>
    </location>
</feature>